<dbReference type="RefSeq" id="WP_011679045.1">
    <property type="nucleotide sequence ID" value="NZ_AP017936.1"/>
</dbReference>
<dbReference type="OrthoDB" id="2295852at2"/>
<comment type="caution">
    <text evidence="1">The sequence shown here is derived from an EMBL/GenBank/DDBJ whole genome shotgun (WGS) entry which is preliminary data.</text>
</comment>
<dbReference type="OMA" id="LAMLKWG"/>
<name>A0A223XR75_LEUME</name>
<organism evidence="1 2">
    <name type="scientific">Leuconostoc mesenteroides</name>
    <dbReference type="NCBI Taxonomy" id="1245"/>
    <lineage>
        <taxon>Bacteria</taxon>
        <taxon>Bacillati</taxon>
        <taxon>Bacillota</taxon>
        <taxon>Bacilli</taxon>
        <taxon>Lactobacillales</taxon>
        <taxon>Lactobacillaceae</taxon>
        <taxon>Leuconostoc</taxon>
    </lineage>
</organism>
<gene>
    <name evidence="1" type="ORF">GFV13_05830</name>
</gene>
<dbReference type="Pfam" id="PF12679">
    <property type="entry name" value="ABC2_membrane_2"/>
    <property type="match status" value="1"/>
</dbReference>
<dbReference type="PANTHER" id="PTHR37305:SF1">
    <property type="entry name" value="MEMBRANE PROTEIN"/>
    <property type="match status" value="1"/>
</dbReference>
<dbReference type="STRING" id="1245.ARA02_00270"/>
<evidence type="ECO:0000313" key="1">
    <source>
        <dbReference type="EMBL" id="MQR26793.1"/>
    </source>
</evidence>
<dbReference type="Proteomes" id="UP000469952">
    <property type="component" value="Unassembled WGS sequence"/>
</dbReference>
<dbReference type="EMBL" id="WIPA01000007">
    <property type="protein sequence ID" value="MQR26793.1"/>
    <property type="molecule type" value="Genomic_DNA"/>
</dbReference>
<dbReference type="PANTHER" id="PTHR37305">
    <property type="entry name" value="INTEGRAL MEMBRANE PROTEIN-RELATED"/>
    <property type="match status" value="1"/>
</dbReference>
<dbReference type="AlphaFoldDB" id="A0A223XR75"/>
<dbReference type="GO" id="GO:0140359">
    <property type="term" value="F:ABC-type transporter activity"/>
    <property type="evidence" value="ECO:0007669"/>
    <property type="project" value="InterPro"/>
</dbReference>
<protein>
    <submittedName>
        <fullName evidence="1">ABC transporter permease subunit</fullName>
    </submittedName>
</protein>
<dbReference type="GeneID" id="29575964"/>
<sequence length="255" mass="28201">MLTLMKQEYYKAFKQNRLYIWLILGFIFPIAIIGIFKSTRTAGSIINLGQSLIYVEMAGIIITALSISQEFGFGTIRPLLSRRFSRGEVFISKLLLNISVYIGLFLSAFIGTVLATAIFAPKYDFSQKLGYIGNSWQGMMISIMDVALQMIFVAALVLMVTNMVKSSGAAIGLGVVMIVATPIISVISLKLIDLAPILKWNPFNIYLGIASIGQVKPSIMAQIMDMSQGAMISAYLIYIVLMYGIAYLIFRKRSV</sequence>
<proteinExistence type="predicted"/>
<evidence type="ECO:0000313" key="2">
    <source>
        <dbReference type="Proteomes" id="UP000469952"/>
    </source>
</evidence>
<reference evidence="1 2" key="1">
    <citation type="submission" date="2019-10" db="EMBL/GenBank/DDBJ databases">
        <title>WGS of Leuconostoc mesenteroides.</title>
        <authorList>
            <person name="Melo Bolivar J."/>
            <person name="Marino-Ramirez L."/>
            <person name="Villamil Diaz L.M."/>
        </authorList>
    </citation>
    <scope>NUCLEOTIDE SEQUENCE [LARGE SCALE GENOMIC DNA]</scope>
    <source>
        <strain evidence="1 2">M11</strain>
    </source>
</reference>
<dbReference type="GO" id="GO:0005886">
    <property type="term" value="C:plasma membrane"/>
    <property type="evidence" value="ECO:0007669"/>
    <property type="project" value="UniProtKB-SubCell"/>
</dbReference>
<accession>A0A223XR75</accession>